<keyword evidence="1" id="KW-0732">Signal</keyword>
<feature type="signal peptide" evidence="1">
    <location>
        <begin position="1"/>
        <end position="22"/>
    </location>
</feature>
<dbReference type="EMBL" id="JAVDXO010000010">
    <property type="protein sequence ID" value="MDR7308258.1"/>
    <property type="molecule type" value="Genomic_DNA"/>
</dbReference>
<keyword evidence="3" id="KW-1185">Reference proteome</keyword>
<reference evidence="2 3" key="1">
    <citation type="submission" date="2023-07" db="EMBL/GenBank/DDBJ databases">
        <title>Sorghum-associated microbial communities from plants grown in Nebraska, USA.</title>
        <authorList>
            <person name="Schachtman D."/>
        </authorList>
    </citation>
    <scope>NUCLEOTIDE SEQUENCE [LARGE SCALE GENOMIC DNA]</scope>
    <source>
        <strain evidence="2 3">BE308</strain>
    </source>
</reference>
<gene>
    <name evidence="2" type="ORF">J2X15_003567</name>
</gene>
<protein>
    <submittedName>
        <fullName evidence="2">Uncharacterized protein</fullName>
    </submittedName>
</protein>
<sequence length="446" mass="49510">MGYLRTAGLLLSCMVFLTSARANVTLTLEVASHTEPKSSSNVPKDRQDVWEVVWGEKWVLLRSDKEVTLLDFDKRRRVVADLQTKTQVNYSLYDTVGFRLLELRNRNMLGKAMAAAKIADVADVGMSALNNQHALAIQETPEAPLLAKTDGADEVFLDGSTEFFRRSSAGTSVSAEDARMFAKVFRYVLGGHPQILEAMARSDAIPSRFVLTTYNAQGTTTRRVSVTSVTRTREATRDFPVFPTRPASASTDPVERVLDRAEAITPAESLAARQAVKDAIATALREGRILDAYLNILEWTVMTGEPLPPLSEEQKGRFQADATAMQMARALTARTKEELSAAIKTFEETRQAVGSKAYVLKIFEANNRALLGDSVAARKLFLEVLDAHPHVTGVYKDLGDVELTRYNMAGAWRSWDLGRRMEPQFRTLKAVTQWESTLATGHPEFF</sequence>
<organism evidence="2 3">
    <name type="scientific">Rhodoferax saidenbachensis</name>
    <dbReference type="NCBI Taxonomy" id="1484693"/>
    <lineage>
        <taxon>Bacteria</taxon>
        <taxon>Pseudomonadati</taxon>
        <taxon>Pseudomonadota</taxon>
        <taxon>Betaproteobacteria</taxon>
        <taxon>Burkholderiales</taxon>
        <taxon>Comamonadaceae</taxon>
        <taxon>Rhodoferax</taxon>
    </lineage>
</organism>
<dbReference type="Proteomes" id="UP001268089">
    <property type="component" value="Unassembled WGS sequence"/>
</dbReference>
<evidence type="ECO:0000313" key="2">
    <source>
        <dbReference type="EMBL" id="MDR7308258.1"/>
    </source>
</evidence>
<accession>A0ABU1ZS02</accession>
<comment type="caution">
    <text evidence="2">The sequence shown here is derived from an EMBL/GenBank/DDBJ whole genome shotgun (WGS) entry which is preliminary data.</text>
</comment>
<evidence type="ECO:0000313" key="3">
    <source>
        <dbReference type="Proteomes" id="UP001268089"/>
    </source>
</evidence>
<name>A0ABU1ZS02_9BURK</name>
<evidence type="ECO:0000256" key="1">
    <source>
        <dbReference type="SAM" id="SignalP"/>
    </source>
</evidence>
<feature type="chain" id="PRO_5047454566" evidence="1">
    <location>
        <begin position="23"/>
        <end position="446"/>
    </location>
</feature>
<dbReference type="RefSeq" id="WP_310345314.1">
    <property type="nucleotide sequence ID" value="NZ_JAVDXO010000010.1"/>
</dbReference>
<proteinExistence type="predicted"/>